<sequence>MPDIVEYNVNPNIEAFEIAGLGVYVLAPNANPEQEIQNLYRNQNQNQIELAEFPVGILLPNYEIPEELFRKLDEFFLQIDRLLEPKGIFAFLSERMPDVDDFEDINEEPSLHQGCMQHESDAEIHDDAEIVAEQLEAEADD</sequence>
<organism evidence="1 2">
    <name type="scientific">Caenorhabditis angaria</name>
    <dbReference type="NCBI Taxonomy" id="860376"/>
    <lineage>
        <taxon>Eukaryota</taxon>
        <taxon>Metazoa</taxon>
        <taxon>Ecdysozoa</taxon>
        <taxon>Nematoda</taxon>
        <taxon>Chromadorea</taxon>
        <taxon>Rhabditida</taxon>
        <taxon>Rhabditina</taxon>
        <taxon>Rhabditomorpha</taxon>
        <taxon>Rhabditoidea</taxon>
        <taxon>Rhabditidae</taxon>
        <taxon>Peloderinae</taxon>
        <taxon>Caenorhabditis</taxon>
    </lineage>
</organism>
<protein>
    <submittedName>
        <fullName evidence="1">Uncharacterized protein</fullName>
    </submittedName>
</protein>
<reference evidence="1" key="1">
    <citation type="submission" date="2022-11" db="EMBL/GenBank/DDBJ databases">
        <authorList>
            <person name="Kikuchi T."/>
        </authorList>
    </citation>
    <scope>NUCLEOTIDE SEQUENCE</scope>
    <source>
        <strain evidence="1">PS1010</strain>
    </source>
</reference>
<dbReference type="Proteomes" id="UP001152747">
    <property type="component" value="Unassembled WGS sequence"/>
</dbReference>
<keyword evidence="2" id="KW-1185">Reference proteome</keyword>
<evidence type="ECO:0000313" key="1">
    <source>
        <dbReference type="EMBL" id="CAI5453874.1"/>
    </source>
</evidence>
<gene>
    <name evidence="1" type="ORF">CAMP_LOCUS16511</name>
</gene>
<dbReference type="EMBL" id="CANHGI010000006">
    <property type="protein sequence ID" value="CAI5453874.1"/>
    <property type="molecule type" value="Genomic_DNA"/>
</dbReference>
<accession>A0A9P1IZF2</accession>
<comment type="caution">
    <text evidence="1">The sequence shown here is derived from an EMBL/GenBank/DDBJ whole genome shotgun (WGS) entry which is preliminary data.</text>
</comment>
<evidence type="ECO:0000313" key="2">
    <source>
        <dbReference type="Proteomes" id="UP001152747"/>
    </source>
</evidence>
<name>A0A9P1IZF2_9PELO</name>
<dbReference type="AlphaFoldDB" id="A0A9P1IZF2"/>
<proteinExistence type="predicted"/>